<proteinExistence type="predicted"/>
<dbReference type="OMA" id="CEVTIND"/>
<protein>
    <recommendedName>
        <fullName evidence="8">Matrin-type domain-containing protein</fullName>
    </recommendedName>
</protein>
<name>A0A0D1CXK1_MYCMD</name>
<keyword evidence="10" id="KW-1185">Reference proteome</keyword>
<dbReference type="eggNOG" id="KOG0150">
    <property type="taxonomic scope" value="Eukaryota"/>
</dbReference>
<dbReference type="GO" id="GO:0003723">
    <property type="term" value="F:RNA binding"/>
    <property type="evidence" value="ECO:0000318"/>
    <property type="project" value="GO_Central"/>
</dbReference>
<accession>A0A0D1CXK1</accession>
<dbReference type="GO" id="GO:0071011">
    <property type="term" value="C:precatalytic spliceosome"/>
    <property type="evidence" value="ECO:0000318"/>
    <property type="project" value="GO_Central"/>
</dbReference>
<dbReference type="OrthoDB" id="191651at2759"/>
<dbReference type="AlphaFoldDB" id="A0A0D1CXK1"/>
<dbReference type="InterPro" id="IPR000690">
    <property type="entry name" value="Matrin/U1-C_Znf_C2H2"/>
</dbReference>
<keyword evidence="4" id="KW-0862">Zinc</keyword>
<evidence type="ECO:0000256" key="1">
    <source>
        <dbReference type="ARBA" id="ARBA00004123"/>
    </source>
</evidence>
<dbReference type="InterPro" id="IPR003604">
    <property type="entry name" value="Matrin/U1-like-C_Znf_C2H2"/>
</dbReference>
<dbReference type="STRING" id="237631.A0A0D1CXK1"/>
<evidence type="ECO:0000256" key="3">
    <source>
        <dbReference type="ARBA" id="ARBA00022771"/>
    </source>
</evidence>
<evidence type="ECO:0000256" key="6">
    <source>
        <dbReference type="SAM" id="Coils"/>
    </source>
</evidence>
<feature type="coiled-coil region" evidence="6">
    <location>
        <begin position="34"/>
        <end position="71"/>
    </location>
</feature>
<dbReference type="EMBL" id="CM003141">
    <property type="protein sequence ID" value="KIS71058.1"/>
    <property type="molecule type" value="Genomic_DNA"/>
</dbReference>
<dbReference type="GO" id="GO:0008380">
    <property type="term" value="P:RNA splicing"/>
    <property type="evidence" value="ECO:0000318"/>
    <property type="project" value="GO_Central"/>
</dbReference>
<dbReference type="GeneID" id="23562119"/>
<dbReference type="SMART" id="SM00451">
    <property type="entry name" value="ZnF_U1"/>
    <property type="match status" value="1"/>
</dbReference>
<dbReference type="Gene3D" id="3.30.160.60">
    <property type="entry name" value="Classic Zinc Finger"/>
    <property type="match status" value="1"/>
</dbReference>
<keyword evidence="6" id="KW-0175">Coiled coil</keyword>
<dbReference type="SUPFAM" id="SSF57667">
    <property type="entry name" value="beta-beta-alpha zinc fingers"/>
    <property type="match status" value="1"/>
</dbReference>
<evidence type="ECO:0000313" key="10">
    <source>
        <dbReference type="Proteomes" id="UP000000561"/>
    </source>
</evidence>
<dbReference type="InterPro" id="IPR040023">
    <property type="entry name" value="WBP4"/>
</dbReference>
<evidence type="ECO:0000256" key="2">
    <source>
        <dbReference type="ARBA" id="ARBA00022723"/>
    </source>
</evidence>
<feature type="compositionally biased region" description="Gly residues" evidence="7">
    <location>
        <begin position="258"/>
        <end position="270"/>
    </location>
</feature>
<feature type="region of interest" description="Disordered" evidence="7">
    <location>
        <begin position="116"/>
        <end position="205"/>
    </location>
</feature>
<dbReference type="InParanoid" id="A0A0D1CXK1"/>
<dbReference type="GO" id="GO:0000398">
    <property type="term" value="P:mRNA splicing, via spliceosome"/>
    <property type="evidence" value="ECO:0007669"/>
    <property type="project" value="InterPro"/>
</dbReference>
<reference evidence="9 10" key="1">
    <citation type="journal article" date="2006" name="Nature">
        <title>Insights from the genome of the biotrophic fungal plant pathogen Ustilago maydis.</title>
        <authorList>
            <person name="Kamper J."/>
            <person name="Kahmann R."/>
            <person name="Bolker M."/>
            <person name="Ma L.J."/>
            <person name="Brefort T."/>
            <person name="Saville B.J."/>
            <person name="Banuett F."/>
            <person name="Kronstad J.W."/>
            <person name="Gold S.E."/>
            <person name="Muller O."/>
            <person name="Perlin M.H."/>
            <person name="Wosten H.A."/>
            <person name="de Vries R."/>
            <person name="Ruiz-Herrera J."/>
            <person name="Reynaga-Pena C.G."/>
            <person name="Snetselaar K."/>
            <person name="McCann M."/>
            <person name="Perez-Martin J."/>
            <person name="Feldbrugge M."/>
            <person name="Basse C.W."/>
            <person name="Steinberg G."/>
            <person name="Ibeas J.I."/>
            <person name="Holloman W."/>
            <person name="Guzman P."/>
            <person name="Farman M."/>
            <person name="Stajich J.E."/>
            <person name="Sentandreu R."/>
            <person name="Gonzalez-Prieto J.M."/>
            <person name="Kennell J.C."/>
            <person name="Molina L."/>
            <person name="Schirawski J."/>
            <person name="Mendoza-Mendoza A."/>
            <person name="Greilinger D."/>
            <person name="Munch K."/>
            <person name="Rossel N."/>
            <person name="Scherer M."/>
            <person name="Vranes M."/>
            <person name="Ladendorf O."/>
            <person name="Vincon V."/>
            <person name="Fuchs U."/>
            <person name="Sandrock B."/>
            <person name="Meng S."/>
            <person name="Ho E.C."/>
            <person name="Cahill M.J."/>
            <person name="Boyce K.J."/>
            <person name="Klose J."/>
            <person name="Klosterman S.J."/>
            <person name="Deelstra H.J."/>
            <person name="Ortiz-Castellanos L."/>
            <person name="Li W."/>
            <person name="Sanchez-Alonso P."/>
            <person name="Schreier P.H."/>
            <person name="Hauser-Hahn I."/>
            <person name="Vaupel M."/>
            <person name="Koopmann E."/>
            <person name="Friedrich G."/>
            <person name="Voss H."/>
            <person name="Schluter T."/>
            <person name="Margolis J."/>
            <person name="Platt D."/>
            <person name="Swimmer C."/>
            <person name="Gnirke A."/>
            <person name="Chen F."/>
            <person name="Vysotskaia V."/>
            <person name="Mannhaupt G."/>
            <person name="Guldener U."/>
            <person name="Munsterkotter M."/>
            <person name="Haase D."/>
            <person name="Oesterheld M."/>
            <person name="Mewes H.W."/>
            <person name="Mauceli E.W."/>
            <person name="DeCaprio D."/>
            <person name="Wade C.M."/>
            <person name="Butler J."/>
            <person name="Young S."/>
            <person name="Jaffe D.B."/>
            <person name="Calvo S."/>
            <person name="Nusbaum C."/>
            <person name="Galagan J."/>
            <person name="Birren B.W."/>
        </authorList>
    </citation>
    <scope>NUCLEOTIDE SEQUENCE [LARGE SCALE GENOMIC DNA]</scope>
    <source>
        <strain evidence="10">DSM 14603 / FGSC 9021 / UM521</strain>
    </source>
</reference>
<feature type="compositionally biased region" description="Basic and acidic residues" evidence="7">
    <location>
        <begin position="156"/>
        <end position="175"/>
    </location>
</feature>
<feature type="domain" description="Matrin-type" evidence="8">
    <location>
        <begin position="11"/>
        <end position="42"/>
    </location>
</feature>
<organism evidence="9 10">
    <name type="scientific">Mycosarcoma maydis</name>
    <name type="common">Corn smut fungus</name>
    <name type="synonym">Ustilago maydis</name>
    <dbReference type="NCBI Taxonomy" id="5270"/>
    <lineage>
        <taxon>Eukaryota</taxon>
        <taxon>Fungi</taxon>
        <taxon>Dikarya</taxon>
        <taxon>Basidiomycota</taxon>
        <taxon>Ustilaginomycotina</taxon>
        <taxon>Ustilaginomycetes</taxon>
        <taxon>Ustilaginales</taxon>
        <taxon>Ustilaginaceae</taxon>
        <taxon>Mycosarcoma</taxon>
    </lineage>
</organism>
<dbReference type="GO" id="GO:0008270">
    <property type="term" value="F:zinc ion binding"/>
    <property type="evidence" value="ECO:0007669"/>
    <property type="project" value="UniProtKB-KW"/>
</dbReference>
<sequence>MADVWISRKRWTCKYCEVTINDDLPSRRHHETGVRHKQNVQKALEQLYRKAEQERKDVEHTKKEMARIEALAAQSYAKDQACGDGATASTSRSTALTAGTKFKLTMQPGLAHLARANTRRAAAERPAEASQHIAQPGEWQQVEPVASASTSSASETTDRDRARSFRVKEKMARLDDSDEDQDLDTIKIKKRPRAAQDGPPALRKEIKEMEQAQSDNVVKEEVIVATEPPLDTNAAHTYSTAVKKKEDNEAPDSASTAEGGGSPTDGGGGLFKKRRAGAAARAKRVRAVI</sequence>
<dbReference type="PROSITE" id="PS50171">
    <property type="entry name" value="ZF_MATRIN"/>
    <property type="match status" value="1"/>
</dbReference>
<evidence type="ECO:0000256" key="5">
    <source>
        <dbReference type="ARBA" id="ARBA00023242"/>
    </source>
</evidence>
<dbReference type="InterPro" id="IPR036236">
    <property type="entry name" value="Znf_C2H2_sf"/>
</dbReference>
<feature type="region of interest" description="Disordered" evidence="7">
    <location>
        <begin position="228"/>
        <end position="277"/>
    </location>
</feature>
<dbReference type="Pfam" id="PF06220">
    <property type="entry name" value="zf-U1"/>
    <property type="match status" value="1"/>
</dbReference>
<gene>
    <name evidence="9" type="ORF">UMAG_00971</name>
</gene>
<feature type="compositionally biased region" description="Low complexity" evidence="7">
    <location>
        <begin position="146"/>
        <end position="155"/>
    </location>
</feature>
<dbReference type="KEGG" id="uma:UMAG_00971"/>
<dbReference type="PANTHER" id="PTHR13173">
    <property type="entry name" value="WW DOMAIN BINDING PROTEIN 4"/>
    <property type="match status" value="1"/>
</dbReference>
<dbReference type="VEuPathDB" id="FungiDB:UMAG_00971"/>
<keyword evidence="3" id="KW-0863">Zinc-finger</keyword>
<dbReference type="PANTHER" id="PTHR13173:SF10">
    <property type="entry name" value="WW DOMAIN-BINDING PROTEIN 4"/>
    <property type="match status" value="1"/>
</dbReference>
<evidence type="ECO:0000259" key="8">
    <source>
        <dbReference type="PROSITE" id="PS50171"/>
    </source>
</evidence>
<comment type="subcellular location">
    <subcellularLocation>
        <location evidence="1">Nucleus</location>
    </subcellularLocation>
</comment>
<evidence type="ECO:0000313" key="9">
    <source>
        <dbReference type="EMBL" id="KIS71058.1"/>
    </source>
</evidence>
<keyword evidence="5" id="KW-0539">Nucleus</keyword>
<evidence type="ECO:0000256" key="7">
    <source>
        <dbReference type="SAM" id="MobiDB-lite"/>
    </source>
</evidence>
<dbReference type="RefSeq" id="XP_011386963.1">
    <property type="nucleotide sequence ID" value="XM_011388661.1"/>
</dbReference>
<dbReference type="Proteomes" id="UP000000561">
    <property type="component" value="Chromosome 2"/>
</dbReference>
<dbReference type="InterPro" id="IPR013085">
    <property type="entry name" value="U1-CZ_Znf_C2H2"/>
</dbReference>
<keyword evidence="2" id="KW-0479">Metal-binding</keyword>
<evidence type="ECO:0000256" key="4">
    <source>
        <dbReference type="ARBA" id="ARBA00022833"/>
    </source>
</evidence>